<dbReference type="PANTHER" id="PTHR33693:SF1">
    <property type="entry name" value="TYPE-4 URACIL-DNA GLYCOSYLASE"/>
    <property type="match status" value="1"/>
</dbReference>
<evidence type="ECO:0000313" key="9">
    <source>
        <dbReference type="EMBL" id="ARJ56348.1"/>
    </source>
</evidence>
<dbReference type="KEGG" id="ccun:CCUN_0730"/>
<sequence length="207" mass="24516">MIRELHYLKAMGYDFIDENLKDENLKNDFSVKNFKDLQNSVKNCTLCHFSKTRRHVLMEKEQKSVKLLILASFAQKSENESGILLDSLRGENLKKILQEILGLKRENFYFSYLFKCFSYSKFDNFSLQSCLPFFWNELKLVKPKIVLCLGEYAFEGLGFKNFNALRGEIFAYEDFFIMPSFELEFIEKNPSYKKDFIDDLKKLKGFL</sequence>
<protein>
    <submittedName>
        <fullName evidence="9">Uracil-DNA glycosylase family protein</fullName>
    </submittedName>
</protein>
<dbReference type="eggNOG" id="COG1573">
    <property type="taxonomic scope" value="Bacteria"/>
</dbReference>
<dbReference type="InterPro" id="IPR036895">
    <property type="entry name" value="Uracil-DNA_glycosylase-like_sf"/>
</dbReference>
<evidence type="ECO:0000256" key="1">
    <source>
        <dbReference type="ARBA" id="ARBA00022485"/>
    </source>
</evidence>
<evidence type="ECO:0000256" key="6">
    <source>
        <dbReference type="ARBA" id="ARBA00023014"/>
    </source>
</evidence>
<dbReference type="Proteomes" id="UP000192902">
    <property type="component" value="Chromosome"/>
</dbReference>
<keyword evidence="6" id="KW-0411">Iron-sulfur</keyword>
<accession>A0A1W6BW73</accession>
<dbReference type="Pfam" id="PF03167">
    <property type="entry name" value="UDG"/>
    <property type="match status" value="1"/>
</dbReference>
<evidence type="ECO:0000256" key="5">
    <source>
        <dbReference type="ARBA" id="ARBA00023004"/>
    </source>
</evidence>
<keyword evidence="2" id="KW-0479">Metal-binding</keyword>
<dbReference type="GO" id="GO:0051539">
    <property type="term" value="F:4 iron, 4 sulfur cluster binding"/>
    <property type="evidence" value="ECO:0007669"/>
    <property type="project" value="UniProtKB-KW"/>
</dbReference>
<reference evidence="9 10" key="1">
    <citation type="submission" date="2017-04" db="EMBL/GenBank/DDBJ databases">
        <title>Complete genome sequence of the Campylobacter cuniculorum type strain LMG24588.</title>
        <authorList>
            <person name="Miller W.G."/>
            <person name="Yee E."/>
            <person name="Revez J."/>
            <person name="Bono J.L."/>
            <person name="Rossi M."/>
        </authorList>
    </citation>
    <scope>NUCLEOTIDE SEQUENCE [LARGE SCALE GENOMIC DNA]</scope>
    <source>
        <strain evidence="9 10">LMG 24588</strain>
    </source>
</reference>
<proteinExistence type="predicted"/>
<evidence type="ECO:0000259" key="8">
    <source>
        <dbReference type="Pfam" id="PF03167"/>
    </source>
</evidence>
<evidence type="ECO:0000256" key="3">
    <source>
        <dbReference type="ARBA" id="ARBA00022763"/>
    </source>
</evidence>
<dbReference type="Gene3D" id="3.40.470.10">
    <property type="entry name" value="Uracil-DNA glycosylase-like domain"/>
    <property type="match status" value="1"/>
</dbReference>
<dbReference type="InterPro" id="IPR051536">
    <property type="entry name" value="UDG_Type-4/5"/>
</dbReference>
<gene>
    <name evidence="9" type="ORF">CCUN_0730</name>
</gene>
<name>A0A1W6BW73_9BACT</name>
<dbReference type="PANTHER" id="PTHR33693">
    <property type="entry name" value="TYPE-5 URACIL-DNA GLYCOSYLASE"/>
    <property type="match status" value="1"/>
</dbReference>
<evidence type="ECO:0000313" key="10">
    <source>
        <dbReference type="Proteomes" id="UP000192902"/>
    </source>
</evidence>
<keyword evidence="4" id="KW-0378">Hydrolase</keyword>
<feature type="domain" description="Uracil-DNA glycosylase-like" evidence="8">
    <location>
        <begin position="64"/>
        <end position="201"/>
    </location>
</feature>
<dbReference type="EMBL" id="CP020867">
    <property type="protein sequence ID" value="ARJ56348.1"/>
    <property type="molecule type" value="Genomic_DNA"/>
</dbReference>
<dbReference type="AlphaFoldDB" id="A0A1W6BW73"/>
<keyword evidence="7" id="KW-0234">DNA repair</keyword>
<dbReference type="RefSeq" id="WP_027306197.1">
    <property type="nucleotide sequence ID" value="NZ_CP020867.1"/>
</dbReference>
<organism evidence="9 10">
    <name type="scientific">Campylobacter cuniculorum DSM 23162 = LMG 24588</name>
    <dbReference type="NCBI Taxonomy" id="1121267"/>
    <lineage>
        <taxon>Bacteria</taxon>
        <taxon>Pseudomonadati</taxon>
        <taxon>Campylobacterota</taxon>
        <taxon>Epsilonproteobacteria</taxon>
        <taxon>Campylobacterales</taxon>
        <taxon>Campylobacteraceae</taxon>
        <taxon>Campylobacter</taxon>
    </lineage>
</organism>
<dbReference type="GO" id="GO:0006281">
    <property type="term" value="P:DNA repair"/>
    <property type="evidence" value="ECO:0007669"/>
    <property type="project" value="UniProtKB-KW"/>
</dbReference>
<evidence type="ECO:0000256" key="4">
    <source>
        <dbReference type="ARBA" id="ARBA00022801"/>
    </source>
</evidence>
<dbReference type="GO" id="GO:0046872">
    <property type="term" value="F:metal ion binding"/>
    <property type="evidence" value="ECO:0007669"/>
    <property type="project" value="UniProtKB-KW"/>
</dbReference>
<keyword evidence="3" id="KW-0227">DNA damage</keyword>
<keyword evidence="1" id="KW-0004">4Fe-4S</keyword>
<dbReference type="InterPro" id="IPR005122">
    <property type="entry name" value="Uracil-DNA_glycosylase-like"/>
</dbReference>
<dbReference type="SUPFAM" id="SSF52141">
    <property type="entry name" value="Uracil-DNA glycosylase-like"/>
    <property type="match status" value="1"/>
</dbReference>
<evidence type="ECO:0000256" key="7">
    <source>
        <dbReference type="ARBA" id="ARBA00023204"/>
    </source>
</evidence>
<dbReference type="GO" id="GO:0097506">
    <property type="term" value="F:deaminated base DNA N-glycosylase activity"/>
    <property type="evidence" value="ECO:0007669"/>
    <property type="project" value="UniProtKB-ARBA"/>
</dbReference>
<evidence type="ECO:0000256" key="2">
    <source>
        <dbReference type="ARBA" id="ARBA00022723"/>
    </source>
</evidence>
<keyword evidence="5" id="KW-0408">Iron</keyword>
<dbReference type="STRING" id="1121267.CCUN_0730"/>